<dbReference type="SUPFAM" id="SSF56784">
    <property type="entry name" value="HAD-like"/>
    <property type="match status" value="1"/>
</dbReference>
<sequence length="1132" mass="129004">MSARARAASQGSLEEPDDEVVPYSDDETDDELQSEDDLDRSEDQLPEPETIPAPAAGELEDGSGVKGNAIKTYKYNVFTFLPLNLYEQFKRVANLYFLCLLILQIIPQISTLPWYTTLVPLVLVLGITAIKDLVDDLARHRMDKEINNRRPNFNLWMNLQVGDVVRLKKNDFIPADILLLSSSNPNSLCYVETAELDGETNLKFKMGLKVTDERLQEENQLARFNALIMCEEPNNRLDKFVGTMIWDAQSYPLDLDNMLLRGCKIRNTDECHGLVIFAGNDTKIMRNGGKTRFKRTLIDKLMNYMVYTIFVLLVLLCAGLAIGHTYWYESIGSKAWYLYDGLNYSSSYRGFLSFWGYIIILNTMVPISLYVSVEVIRLGQSKFINWDLQMYYADKDTPAKARTTTLNEQLGQIEYIFSDKTGTLTQNIMAFKKCTIRGRTYGERSHQPYHFLVSCIRSKKDPQVLEFFKLLSLCHTVMVEQKGDELVYQAASPDEGALVTAARNFGFVFLSRTQDTITIMELDHEETYEVLALLDFNSDRKRMSIILRFPDGRIRLYCKGADTVIYQRLDANSKNKETTQEALDIFANETLRTLCLCYKDISQAEYDAWSQKHQAASVSMGNREEALDVLYEEIEKNLLLIGATAIEDKLQDGVPETIAKLAKADIKIWVLTGDKKETAENIGFSCQLLTDDMKIHYGEDILYEKKKKRRRLRLKKLRKRHTNSSSATDSSQPVDDWEKEKRQEDFVDMACECSAVICCRVTPKQKANVVSLVKRCKKAVTLSIGDGANDVNMIKTADIGVGISGQEGMQAVMSSDYAFAQFRYLERLLLVHGRWSYIRMCKFLRYFFYKNFAFTLVHFWFSFFNGFSSQTAYEDWFITLYNVCYSSLPVLLVGLLDQDVNDKLSLRFPKLYLPGQQGSLFNYKNFFISLFHGIFTSLMIFFIPYGAFLQTMGQDGEAPSDYQSFAVVAASSLIITVNLQISLNTSYWTFVNFFAVLGSIAIYFGVMFDIHSAGIHVIFPTTFTFTGAASNALRQPYLWLTIILTVGICLLPVICIQFLYQTICPSVGDKVRKKKRKPTFQRGGRSRRSAYAFSHSRGYADLIASGRSIRQRPPNRVNTASISTVKNALLDI</sequence>
<dbReference type="GO" id="GO:0016887">
    <property type="term" value="F:ATP hydrolysis activity"/>
    <property type="evidence" value="ECO:0007669"/>
    <property type="project" value="InterPro"/>
</dbReference>
<dbReference type="NCBIfam" id="TIGR01652">
    <property type="entry name" value="ATPase-Plipid"/>
    <property type="match status" value="2"/>
</dbReference>
<evidence type="ECO:0000256" key="10">
    <source>
        <dbReference type="ARBA" id="ARBA00022989"/>
    </source>
</evidence>
<dbReference type="Gene3D" id="3.40.50.1000">
    <property type="entry name" value="HAD superfamily/HAD-like"/>
    <property type="match status" value="1"/>
</dbReference>
<feature type="binding site" evidence="14">
    <location>
        <position position="672"/>
    </location>
    <ligand>
        <name>ATP</name>
        <dbReference type="ChEBI" id="CHEBI:30616"/>
    </ligand>
</feature>
<dbReference type="InterPro" id="IPR008250">
    <property type="entry name" value="ATPase_P-typ_transduc_dom_A_sf"/>
</dbReference>
<dbReference type="GO" id="GO:0000287">
    <property type="term" value="F:magnesium ion binding"/>
    <property type="evidence" value="ECO:0007669"/>
    <property type="project" value="UniProtKB-UniRule"/>
</dbReference>
<feature type="active site" description="4-aspartylphosphate intermediate" evidence="13">
    <location>
        <position position="419"/>
    </location>
</feature>
<comment type="similarity">
    <text evidence="3 16">Belongs to the cation transport ATPase (P-type) (TC 3.A.3) family. Type IV subfamily.</text>
</comment>
<feature type="transmembrane region" description="Helical" evidence="16">
    <location>
        <begin position="876"/>
        <end position="896"/>
    </location>
</feature>
<evidence type="ECO:0000256" key="6">
    <source>
        <dbReference type="ARBA" id="ARBA00022741"/>
    </source>
</evidence>
<dbReference type="InterPro" id="IPR036412">
    <property type="entry name" value="HAD-like_sf"/>
</dbReference>
<feature type="transmembrane region" description="Helical" evidence="16">
    <location>
        <begin position="843"/>
        <end position="864"/>
    </location>
</feature>
<evidence type="ECO:0000313" key="20">
    <source>
        <dbReference type="Ensembl" id="ENSSANP00000061807.1"/>
    </source>
</evidence>
<dbReference type="GO" id="GO:0005802">
    <property type="term" value="C:trans-Golgi network"/>
    <property type="evidence" value="ECO:0007669"/>
    <property type="project" value="TreeGrafter"/>
</dbReference>
<dbReference type="PRINTS" id="PR00119">
    <property type="entry name" value="CATATPASE"/>
</dbReference>
<dbReference type="Ensembl" id="ENSSANT00000065732.1">
    <property type="protein sequence ID" value="ENSSANP00000061807.1"/>
    <property type="gene ID" value="ENSSANG00000030785.1"/>
</dbReference>
<dbReference type="InterPro" id="IPR044492">
    <property type="entry name" value="P_typ_ATPase_HD_dom"/>
</dbReference>
<feature type="binding site" evidence="14">
    <location>
        <position position="419"/>
    </location>
    <ligand>
        <name>ATP</name>
        <dbReference type="ChEBI" id="CHEBI:30616"/>
    </ligand>
</feature>
<feature type="binding site" evidence="14">
    <location>
        <position position="536"/>
    </location>
    <ligand>
        <name>ATP</name>
        <dbReference type="ChEBI" id="CHEBI:30616"/>
    </ligand>
</feature>
<evidence type="ECO:0000256" key="5">
    <source>
        <dbReference type="ARBA" id="ARBA00022723"/>
    </source>
</evidence>
<feature type="binding site" evidence="14">
    <location>
        <position position="674"/>
    </location>
    <ligand>
        <name>ATP</name>
        <dbReference type="ChEBI" id="CHEBI:30616"/>
    </ligand>
</feature>
<protein>
    <recommendedName>
        <fullName evidence="16">Phospholipid-transporting ATPase</fullName>
        <ecNumber evidence="16">7.6.2.1</ecNumber>
    </recommendedName>
</protein>
<dbReference type="PANTHER" id="PTHR24092">
    <property type="entry name" value="PROBABLE PHOSPHOLIPID-TRANSPORTING ATPASE"/>
    <property type="match status" value="1"/>
</dbReference>
<keyword evidence="10 16" id="KW-1133">Transmembrane helix</keyword>
<evidence type="ECO:0000256" key="1">
    <source>
        <dbReference type="ARBA" id="ARBA00001946"/>
    </source>
</evidence>
<feature type="transmembrane region" description="Helical" evidence="16">
    <location>
        <begin position="304"/>
        <end position="328"/>
    </location>
</feature>
<evidence type="ECO:0000256" key="17">
    <source>
        <dbReference type="SAM" id="MobiDB-lite"/>
    </source>
</evidence>
<accession>A0A671PRL1</accession>
<dbReference type="InterPro" id="IPR032631">
    <property type="entry name" value="P-type_ATPase_N"/>
</dbReference>
<dbReference type="SUPFAM" id="SSF81653">
    <property type="entry name" value="Calcium ATPase, transduction domain A"/>
    <property type="match status" value="1"/>
</dbReference>
<evidence type="ECO:0000256" key="16">
    <source>
        <dbReference type="RuleBase" id="RU362033"/>
    </source>
</evidence>
<keyword evidence="7 14" id="KW-0067">ATP-binding</keyword>
<dbReference type="FunFam" id="3.40.50.1000:FF:000014">
    <property type="entry name" value="Phospholipid-transporting ATPase"/>
    <property type="match status" value="1"/>
</dbReference>
<keyword evidence="6 14" id="KW-0547">Nucleotide-binding</keyword>
<dbReference type="Proteomes" id="UP000472260">
    <property type="component" value="Unassembled WGS sequence"/>
</dbReference>
<feature type="region of interest" description="Disordered" evidence="17">
    <location>
        <begin position="1"/>
        <end position="62"/>
    </location>
</feature>
<dbReference type="InterPro" id="IPR023299">
    <property type="entry name" value="ATPase_P-typ_cyto_dom_N"/>
</dbReference>
<organism evidence="20 21">
    <name type="scientific">Sinocyclocheilus anshuiensis</name>
    <dbReference type="NCBI Taxonomy" id="1608454"/>
    <lineage>
        <taxon>Eukaryota</taxon>
        <taxon>Metazoa</taxon>
        <taxon>Chordata</taxon>
        <taxon>Craniata</taxon>
        <taxon>Vertebrata</taxon>
        <taxon>Euteleostomi</taxon>
        <taxon>Actinopterygii</taxon>
        <taxon>Neopterygii</taxon>
        <taxon>Teleostei</taxon>
        <taxon>Ostariophysi</taxon>
        <taxon>Cypriniformes</taxon>
        <taxon>Cyprinidae</taxon>
        <taxon>Cyprininae</taxon>
        <taxon>Sinocyclocheilus</taxon>
    </lineage>
</organism>
<feature type="compositionally biased region" description="Acidic residues" evidence="17">
    <location>
        <begin position="14"/>
        <end position="46"/>
    </location>
</feature>
<dbReference type="Pfam" id="PF13246">
    <property type="entry name" value="Cation_ATPase"/>
    <property type="match status" value="1"/>
</dbReference>
<feature type="binding site" evidence="14">
    <location>
        <position position="559"/>
    </location>
    <ligand>
        <name>ATP</name>
        <dbReference type="ChEBI" id="CHEBI:30616"/>
    </ligand>
</feature>
<feature type="binding site" evidence="14">
    <location>
        <position position="495"/>
    </location>
    <ligand>
        <name>ATP</name>
        <dbReference type="ChEBI" id="CHEBI:30616"/>
    </ligand>
</feature>
<evidence type="ECO:0000259" key="18">
    <source>
        <dbReference type="Pfam" id="PF16209"/>
    </source>
</evidence>
<dbReference type="AlphaFoldDB" id="A0A671PRL1"/>
<evidence type="ECO:0000256" key="2">
    <source>
        <dbReference type="ARBA" id="ARBA00004141"/>
    </source>
</evidence>
<feature type="transmembrane region" description="Helical" evidence="16">
    <location>
        <begin position="962"/>
        <end position="979"/>
    </location>
</feature>
<feature type="transmembrane region" description="Helical" evidence="16">
    <location>
        <begin position="1037"/>
        <end position="1060"/>
    </location>
</feature>
<feature type="compositionally biased region" description="Polar residues" evidence="17">
    <location>
        <begin position="723"/>
        <end position="733"/>
    </location>
</feature>
<evidence type="ECO:0000256" key="3">
    <source>
        <dbReference type="ARBA" id="ARBA00008109"/>
    </source>
</evidence>
<dbReference type="GO" id="GO:0140326">
    <property type="term" value="F:ATPase-coupled intramembrane lipid transporter activity"/>
    <property type="evidence" value="ECO:0007669"/>
    <property type="project" value="UniProtKB-EC"/>
</dbReference>
<dbReference type="SFLD" id="SFLDG00002">
    <property type="entry name" value="C1.7:_P-type_atpase_like"/>
    <property type="match status" value="1"/>
</dbReference>
<dbReference type="InterPro" id="IPR032630">
    <property type="entry name" value="P_typ_ATPase_c"/>
</dbReference>
<gene>
    <name evidence="20" type="primary">LOC107661614</name>
</gene>
<feature type="binding site" evidence="14">
    <location>
        <position position="673"/>
    </location>
    <ligand>
        <name>ATP</name>
        <dbReference type="ChEBI" id="CHEBI:30616"/>
    </ligand>
</feature>
<keyword evidence="5 15" id="KW-0479">Metal-binding</keyword>
<evidence type="ECO:0000256" key="4">
    <source>
        <dbReference type="ARBA" id="ARBA00022692"/>
    </source>
</evidence>
<dbReference type="InterPro" id="IPR023298">
    <property type="entry name" value="ATPase_P-typ_TM_dom_sf"/>
</dbReference>
<dbReference type="InterPro" id="IPR006539">
    <property type="entry name" value="P-type_ATPase_IV"/>
</dbReference>
<evidence type="ECO:0000256" key="14">
    <source>
        <dbReference type="PIRSR" id="PIRSR606539-2"/>
    </source>
</evidence>
<dbReference type="CDD" id="cd02073">
    <property type="entry name" value="P-type_ATPase_APLT_Dnf-like"/>
    <property type="match status" value="1"/>
</dbReference>
<dbReference type="FunFam" id="3.40.1110.10:FF:000055">
    <property type="entry name" value="Phospholipid-transporting ATPase"/>
    <property type="match status" value="1"/>
</dbReference>
<feature type="binding site" evidence="14">
    <location>
        <position position="789"/>
    </location>
    <ligand>
        <name>ATP</name>
        <dbReference type="ChEBI" id="CHEBI:30616"/>
    </ligand>
</feature>
<dbReference type="EC" id="7.6.2.1" evidence="16"/>
<dbReference type="Pfam" id="PF08282">
    <property type="entry name" value="Hydrolase_3"/>
    <property type="match status" value="1"/>
</dbReference>
<evidence type="ECO:0000259" key="19">
    <source>
        <dbReference type="Pfam" id="PF16212"/>
    </source>
</evidence>
<feature type="transmembrane region" description="Helical" evidence="16">
    <location>
        <begin position="926"/>
        <end position="950"/>
    </location>
</feature>
<comment type="catalytic activity">
    <reaction evidence="12 16">
        <text>ATP + H2O + phospholipidSide 1 = ADP + phosphate + phospholipidSide 2.</text>
        <dbReference type="EC" id="7.6.2.1"/>
    </reaction>
</comment>
<dbReference type="Pfam" id="PF16212">
    <property type="entry name" value="PhoLip_ATPase_C"/>
    <property type="match status" value="1"/>
</dbReference>
<dbReference type="PROSITE" id="PS00154">
    <property type="entry name" value="ATPASE_E1_E2"/>
    <property type="match status" value="1"/>
</dbReference>
<feature type="binding site" evidence="15">
    <location>
        <position position="790"/>
    </location>
    <ligand>
        <name>Mg(2+)</name>
        <dbReference type="ChEBI" id="CHEBI:18420"/>
    </ligand>
</feature>
<evidence type="ECO:0000256" key="8">
    <source>
        <dbReference type="ARBA" id="ARBA00022842"/>
    </source>
</evidence>
<feature type="binding site" evidence="14">
    <location>
        <position position="790"/>
    </location>
    <ligand>
        <name>ATP</name>
        <dbReference type="ChEBI" id="CHEBI:30616"/>
    </ligand>
</feature>
<comment type="subcellular location">
    <subcellularLocation>
        <location evidence="2 16">Membrane</location>
        <topology evidence="2 16">Multi-pass membrane protein</topology>
    </subcellularLocation>
</comment>
<reference evidence="20" key="1">
    <citation type="submission" date="2025-08" db="UniProtKB">
        <authorList>
            <consortium name="Ensembl"/>
        </authorList>
    </citation>
    <scope>IDENTIFICATION</scope>
</reference>
<dbReference type="Pfam" id="PF16209">
    <property type="entry name" value="PhoLip_ATPase_N"/>
    <property type="match status" value="1"/>
</dbReference>
<dbReference type="Gene3D" id="3.40.1110.10">
    <property type="entry name" value="Calcium-transporting ATPase, cytoplasmic domain N"/>
    <property type="match status" value="1"/>
</dbReference>
<comment type="cofactor">
    <cofactor evidence="1 15">
        <name>Mg(2+)</name>
        <dbReference type="ChEBI" id="CHEBI:18420"/>
    </cofactor>
</comment>
<feature type="binding site" evidence="14">
    <location>
        <position position="421"/>
    </location>
    <ligand>
        <name>ATP</name>
        <dbReference type="ChEBI" id="CHEBI:30616"/>
    </ligand>
</feature>
<feature type="domain" description="P-type ATPase C-terminal" evidence="19">
    <location>
        <begin position="812"/>
        <end position="1065"/>
    </location>
</feature>
<keyword evidence="9 16" id="KW-1278">Translocase</keyword>
<dbReference type="InterPro" id="IPR018303">
    <property type="entry name" value="ATPase_P-typ_P_site"/>
</dbReference>
<evidence type="ECO:0000313" key="21">
    <source>
        <dbReference type="Proteomes" id="UP000472260"/>
    </source>
</evidence>
<dbReference type="FunFam" id="3.40.50.1000:FF:000001">
    <property type="entry name" value="Phospholipid-transporting ATPase IC"/>
    <property type="match status" value="1"/>
</dbReference>
<evidence type="ECO:0000256" key="9">
    <source>
        <dbReference type="ARBA" id="ARBA00022967"/>
    </source>
</evidence>
<name>A0A671PRL1_9TELE</name>
<evidence type="ECO:0000256" key="11">
    <source>
        <dbReference type="ARBA" id="ARBA00023136"/>
    </source>
</evidence>
<dbReference type="InterPro" id="IPR023214">
    <property type="entry name" value="HAD_sf"/>
</dbReference>
<evidence type="ECO:0000256" key="7">
    <source>
        <dbReference type="ARBA" id="ARBA00022840"/>
    </source>
</evidence>
<keyword evidence="11 16" id="KW-0472">Membrane</keyword>
<dbReference type="SFLD" id="SFLDF00027">
    <property type="entry name" value="p-type_atpase"/>
    <property type="match status" value="1"/>
</dbReference>
<proteinExistence type="inferred from homology"/>
<feature type="binding site" evidence="15">
    <location>
        <position position="421"/>
    </location>
    <ligand>
        <name>Mg(2+)</name>
        <dbReference type="ChEBI" id="CHEBI:18420"/>
    </ligand>
</feature>
<dbReference type="SUPFAM" id="SSF81660">
    <property type="entry name" value="Metal cation-transporting ATPase, ATP-binding domain N"/>
    <property type="match status" value="1"/>
</dbReference>
<evidence type="ECO:0000256" key="12">
    <source>
        <dbReference type="ARBA" id="ARBA00034036"/>
    </source>
</evidence>
<dbReference type="PANTHER" id="PTHR24092:SF48">
    <property type="entry name" value="PHOSPHOLIPID-TRANSPORTING ATPASE IC"/>
    <property type="match status" value="1"/>
</dbReference>
<dbReference type="InterPro" id="IPR001757">
    <property type="entry name" value="P_typ_ATPase"/>
</dbReference>
<dbReference type="GO" id="GO:0005524">
    <property type="term" value="F:ATP binding"/>
    <property type="evidence" value="ECO:0007669"/>
    <property type="project" value="UniProtKB-UniRule"/>
</dbReference>
<keyword evidence="21" id="KW-1185">Reference proteome</keyword>
<keyword evidence="8 15" id="KW-0460">Magnesium</keyword>
<dbReference type="NCBIfam" id="TIGR01494">
    <property type="entry name" value="ATPase_P-type"/>
    <property type="match status" value="1"/>
</dbReference>
<dbReference type="GO" id="GO:0045332">
    <property type="term" value="P:phospholipid translocation"/>
    <property type="evidence" value="ECO:0007669"/>
    <property type="project" value="TreeGrafter"/>
</dbReference>
<feature type="binding site" evidence="15">
    <location>
        <position position="786"/>
    </location>
    <ligand>
        <name>Mg(2+)</name>
        <dbReference type="ChEBI" id="CHEBI:18420"/>
    </ligand>
</feature>
<feature type="region of interest" description="Disordered" evidence="17">
    <location>
        <begin position="716"/>
        <end position="737"/>
    </location>
</feature>
<dbReference type="GO" id="GO:0005886">
    <property type="term" value="C:plasma membrane"/>
    <property type="evidence" value="ECO:0007669"/>
    <property type="project" value="TreeGrafter"/>
</dbReference>
<feature type="transmembrane region" description="Helical" evidence="16">
    <location>
        <begin position="986"/>
        <end position="1004"/>
    </location>
</feature>
<feature type="transmembrane region" description="Helical" evidence="16">
    <location>
        <begin position="115"/>
        <end position="134"/>
    </location>
</feature>
<dbReference type="SFLD" id="SFLDS00003">
    <property type="entry name" value="Haloacid_Dehalogenase"/>
    <property type="match status" value="1"/>
</dbReference>
<feature type="transmembrane region" description="Helical" evidence="16">
    <location>
        <begin position="92"/>
        <end position="109"/>
    </location>
</feature>
<keyword evidence="4 16" id="KW-0812">Transmembrane</keyword>
<feature type="binding site" evidence="14">
    <location>
        <position position="592"/>
    </location>
    <ligand>
        <name>ATP</name>
        <dbReference type="ChEBI" id="CHEBI:30616"/>
    </ligand>
</feature>
<feature type="domain" description="P-type ATPase N-terminal" evidence="18">
    <location>
        <begin position="66"/>
        <end position="118"/>
    </location>
</feature>
<evidence type="ECO:0000256" key="15">
    <source>
        <dbReference type="PIRSR" id="PIRSR606539-3"/>
    </source>
</evidence>
<feature type="transmembrane region" description="Helical" evidence="16">
    <location>
        <begin position="348"/>
        <end position="373"/>
    </location>
</feature>
<dbReference type="GO" id="GO:0007030">
    <property type="term" value="P:Golgi organization"/>
    <property type="evidence" value="ECO:0007669"/>
    <property type="project" value="TreeGrafter"/>
</dbReference>
<feature type="binding site" evidence="15">
    <location>
        <position position="419"/>
    </location>
    <ligand>
        <name>Mg(2+)</name>
        <dbReference type="ChEBI" id="CHEBI:18420"/>
    </ligand>
</feature>
<feature type="binding site" evidence="14">
    <location>
        <position position="420"/>
    </location>
    <ligand>
        <name>ATP</name>
        <dbReference type="ChEBI" id="CHEBI:30616"/>
    </ligand>
</feature>
<dbReference type="SUPFAM" id="SSF81665">
    <property type="entry name" value="Calcium ATPase, transmembrane domain M"/>
    <property type="match status" value="1"/>
</dbReference>
<dbReference type="Gene3D" id="2.70.150.10">
    <property type="entry name" value="Calcium-transporting ATPase, cytoplasmic transduction domain A"/>
    <property type="match status" value="1"/>
</dbReference>
<feature type="binding site" evidence="14">
    <location>
        <position position="760"/>
    </location>
    <ligand>
        <name>ATP</name>
        <dbReference type="ChEBI" id="CHEBI:30616"/>
    </ligand>
</feature>
<evidence type="ECO:0000256" key="13">
    <source>
        <dbReference type="PIRSR" id="PIRSR606539-1"/>
    </source>
</evidence>
<feature type="binding site" evidence="14">
    <location>
        <position position="766"/>
    </location>
    <ligand>
        <name>ATP</name>
        <dbReference type="ChEBI" id="CHEBI:30616"/>
    </ligand>
</feature>
<reference evidence="20" key="2">
    <citation type="submission" date="2025-09" db="UniProtKB">
        <authorList>
            <consortium name="Ensembl"/>
        </authorList>
    </citation>
    <scope>IDENTIFICATION</scope>
</reference>